<reference evidence="1 2" key="1">
    <citation type="journal article" date="2016" name="Nat. Commun.">
        <title>Thousands of microbial genomes shed light on interconnected biogeochemical processes in an aquifer system.</title>
        <authorList>
            <person name="Anantharaman K."/>
            <person name="Brown C.T."/>
            <person name="Hug L.A."/>
            <person name="Sharon I."/>
            <person name="Castelle C.J."/>
            <person name="Probst A.J."/>
            <person name="Thomas B.C."/>
            <person name="Singh A."/>
            <person name="Wilkins M.J."/>
            <person name="Karaoz U."/>
            <person name="Brodie E.L."/>
            <person name="Williams K.H."/>
            <person name="Hubbard S.S."/>
            <person name="Banfield J.F."/>
        </authorList>
    </citation>
    <scope>NUCLEOTIDE SEQUENCE [LARGE SCALE GENOMIC DNA]</scope>
</reference>
<dbReference type="EMBL" id="MGFS01000027">
    <property type="protein sequence ID" value="OGM10997.1"/>
    <property type="molecule type" value="Genomic_DNA"/>
</dbReference>
<gene>
    <name evidence="1" type="ORF">A2Z22_03990</name>
</gene>
<protein>
    <submittedName>
        <fullName evidence="1">Uncharacterized protein</fullName>
    </submittedName>
</protein>
<comment type="caution">
    <text evidence="1">The sequence shown here is derived from an EMBL/GenBank/DDBJ whole genome shotgun (WGS) entry which is preliminary data.</text>
</comment>
<proteinExistence type="predicted"/>
<organism evidence="1 2">
    <name type="scientific">Candidatus Woesebacteria bacterium RBG_16_34_12</name>
    <dbReference type="NCBI Taxonomy" id="1802480"/>
    <lineage>
        <taxon>Bacteria</taxon>
        <taxon>Candidatus Woeseibacteriota</taxon>
    </lineage>
</organism>
<sequence length="104" mass="11757">MYTDYIMNDISRSEKKGIVNATSVLNEQLPEVAKDFSRQLTHIGHSLAMVLLELPEAERIKFLDELGALNSILYKRTHSSNMADIPKVREGLNNLTEKLTPSGW</sequence>
<dbReference type="Proteomes" id="UP000177053">
    <property type="component" value="Unassembled WGS sequence"/>
</dbReference>
<evidence type="ECO:0000313" key="2">
    <source>
        <dbReference type="Proteomes" id="UP000177053"/>
    </source>
</evidence>
<evidence type="ECO:0000313" key="1">
    <source>
        <dbReference type="EMBL" id="OGM10997.1"/>
    </source>
</evidence>
<dbReference type="AlphaFoldDB" id="A0A1F7X7F8"/>
<name>A0A1F7X7F8_9BACT</name>
<accession>A0A1F7X7F8</accession>